<dbReference type="GO" id="GO:0000981">
    <property type="term" value="F:DNA-binding transcription factor activity, RNA polymerase II-specific"/>
    <property type="evidence" value="ECO:0007669"/>
    <property type="project" value="InterPro"/>
</dbReference>
<dbReference type="GO" id="GO:0045944">
    <property type="term" value="P:positive regulation of transcription by RNA polymerase II"/>
    <property type="evidence" value="ECO:0007669"/>
    <property type="project" value="TreeGrafter"/>
</dbReference>
<evidence type="ECO:0000259" key="7">
    <source>
        <dbReference type="PROSITE" id="PS50048"/>
    </source>
</evidence>
<dbReference type="SUPFAM" id="SSF57701">
    <property type="entry name" value="Zn2/Cys6 DNA-binding domain"/>
    <property type="match status" value="1"/>
</dbReference>
<dbReference type="PROSITE" id="PS50048">
    <property type="entry name" value="ZN2_CY6_FUNGAL_2"/>
    <property type="match status" value="1"/>
</dbReference>
<dbReference type="Pfam" id="PF00172">
    <property type="entry name" value="Zn_clus"/>
    <property type="match status" value="1"/>
</dbReference>
<dbReference type="PANTHER" id="PTHR47540:SF4">
    <property type="entry name" value="TRANSCRIPTION FACTOR RGLT"/>
    <property type="match status" value="1"/>
</dbReference>
<keyword evidence="3" id="KW-0238">DNA-binding</keyword>
<dbReference type="InterPro" id="IPR051711">
    <property type="entry name" value="Stress_Response_Reg"/>
</dbReference>
<dbReference type="GO" id="GO:0005634">
    <property type="term" value="C:nucleus"/>
    <property type="evidence" value="ECO:0007669"/>
    <property type="project" value="UniProtKB-SubCell"/>
</dbReference>
<accession>A0AAN8IA98</accession>
<feature type="domain" description="Zn(2)-C6 fungal-type" evidence="7">
    <location>
        <begin position="54"/>
        <end position="84"/>
    </location>
</feature>
<reference evidence="8 9" key="1">
    <citation type="submission" date="2022-12" db="EMBL/GenBank/DDBJ databases">
        <title>Genomic features and morphological characterization of a novel Knufia sp. strain isolated from spacecraft assembly facility.</title>
        <authorList>
            <person name="Teixeira M."/>
            <person name="Chander A.M."/>
            <person name="Stajich J.E."/>
            <person name="Venkateswaran K."/>
        </authorList>
    </citation>
    <scope>NUCLEOTIDE SEQUENCE [LARGE SCALE GENOMIC DNA]</scope>
    <source>
        <strain evidence="8 9">FJI-L2-BK-P2</strain>
    </source>
</reference>
<dbReference type="CDD" id="cd00067">
    <property type="entry name" value="GAL4"/>
    <property type="match status" value="1"/>
</dbReference>
<evidence type="ECO:0000313" key="9">
    <source>
        <dbReference type="Proteomes" id="UP001316803"/>
    </source>
</evidence>
<feature type="compositionally biased region" description="Polar residues" evidence="6">
    <location>
        <begin position="178"/>
        <end position="190"/>
    </location>
</feature>
<dbReference type="PANTHER" id="PTHR47540">
    <property type="entry name" value="THIAMINE REPRESSIBLE GENES REGULATORY PROTEIN THI5"/>
    <property type="match status" value="1"/>
</dbReference>
<feature type="compositionally biased region" description="Pro residues" evidence="6">
    <location>
        <begin position="113"/>
        <end position="122"/>
    </location>
</feature>
<dbReference type="EMBL" id="JAKLMC020000007">
    <property type="protein sequence ID" value="KAK5955325.1"/>
    <property type="molecule type" value="Genomic_DNA"/>
</dbReference>
<evidence type="ECO:0000256" key="3">
    <source>
        <dbReference type="ARBA" id="ARBA00023125"/>
    </source>
</evidence>
<comment type="caution">
    <text evidence="8">The sequence shown here is derived from an EMBL/GenBank/DDBJ whole genome shotgun (WGS) entry which is preliminary data.</text>
</comment>
<evidence type="ECO:0000313" key="8">
    <source>
        <dbReference type="EMBL" id="KAK5955325.1"/>
    </source>
</evidence>
<keyword evidence="2" id="KW-0805">Transcription regulation</keyword>
<proteinExistence type="predicted"/>
<keyword evidence="5" id="KW-0539">Nucleus</keyword>
<dbReference type="InterPro" id="IPR001138">
    <property type="entry name" value="Zn2Cys6_DnaBD"/>
</dbReference>
<feature type="region of interest" description="Disordered" evidence="6">
    <location>
        <begin position="86"/>
        <end position="136"/>
    </location>
</feature>
<keyword evidence="4" id="KW-0804">Transcription</keyword>
<comment type="subcellular location">
    <subcellularLocation>
        <location evidence="1">Nucleus</location>
    </subcellularLocation>
</comment>
<sequence length="480" mass="53110">MSIDVARNNISRYGEFAIAGTFANNDNVLDLPETSQPAYSAAFDPSDGLKRHAACDECRKRKLKCSGEPTGCSRCVKQSLICHYSEQKQMGRPRKRQKTDSDPPAATKQATSPPRPIQPAPEPIREQPISPDIIDPSLSMLTNERTQFENICNGPMAQTIRNNRQLSFQDGQMPALHSGNSDSSHSQNEVPTPDSFDPFSTSYPTDVANWPDFSTLDMLPLPVEDKYGAVETGSTTQADPDVNPEALSNLPPVPACPCLPNLYLTLSTLSTLSSFPFNQQTISTIEAGYRTAKGVIYCPVCPRKFDTGSSNLMLSCTLITVLADQWNRFRKLNVEDLRKAFSSPDQQKSFVTAKEGLEWRTFAHRMLRAYVFGDHTIPPPPGSDTSSSPIPMAMADTDEAANTKIPSLTLIGLVDALTRRQKQWHRLEEVTDEFPDRVTPDLQQGHMVGHSHDNPGKHLCLEIVNHARCIIDHLDGPQLH</sequence>
<evidence type="ECO:0000256" key="2">
    <source>
        <dbReference type="ARBA" id="ARBA00023015"/>
    </source>
</evidence>
<dbReference type="GO" id="GO:0008270">
    <property type="term" value="F:zinc ion binding"/>
    <property type="evidence" value="ECO:0007669"/>
    <property type="project" value="InterPro"/>
</dbReference>
<dbReference type="Proteomes" id="UP001316803">
    <property type="component" value="Unassembled WGS sequence"/>
</dbReference>
<dbReference type="InterPro" id="IPR036864">
    <property type="entry name" value="Zn2-C6_fun-type_DNA-bd_sf"/>
</dbReference>
<evidence type="ECO:0000256" key="4">
    <source>
        <dbReference type="ARBA" id="ARBA00023163"/>
    </source>
</evidence>
<dbReference type="Gene3D" id="4.10.240.10">
    <property type="entry name" value="Zn(2)-C6 fungal-type DNA-binding domain"/>
    <property type="match status" value="1"/>
</dbReference>
<evidence type="ECO:0000256" key="6">
    <source>
        <dbReference type="SAM" id="MobiDB-lite"/>
    </source>
</evidence>
<feature type="region of interest" description="Disordered" evidence="6">
    <location>
        <begin position="171"/>
        <end position="200"/>
    </location>
</feature>
<evidence type="ECO:0000256" key="5">
    <source>
        <dbReference type="ARBA" id="ARBA00023242"/>
    </source>
</evidence>
<dbReference type="PROSITE" id="PS00463">
    <property type="entry name" value="ZN2_CY6_FUNGAL_1"/>
    <property type="match status" value="1"/>
</dbReference>
<dbReference type="SMART" id="SM00066">
    <property type="entry name" value="GAL4"/>
    <property type="match status" value="1"/>
</dbReference>
<gene>
    <name evidence="8" type="ORF">OHC33_004007</name>
</gene>
<protein>
    <recommendedName>
        <fullName evidence="7">Zn(2)-C6 fungal-type domain-containing protein</fullName>
    </recommendedName>
</protein>
<keyword evidence="9" id="KW-1185">Reference proteome</keyword>
<dbReference type="AlphaFoldDB" id="A0AAN8IA98"/>
<dbReference type="GO" id="GO:0043565">
    <property type="term" value="F:sequence-specific DNA binding"/>
    <property type="evidence" value="ECO:0007669"/>
    <property type="project" value="TreeGrafter"/>
</dbReference>
<organism evidence="8 9">
    <name type="scientific">Knufia fluminis</name>
    <dbReference type="NCBI Taxonomy" id="191047"/>
    <lineage>
        <taxon>Eukaryota</taxon>
        <taxon>Fungi</taxon>
        <taxon>Dikarya</taxon>
        <taxon>Ascomycota</taxon>
        <taxon>Pezizomycotina</taxon>
        <taxon>Eurotiomycetes</taxon>
        <taxon>Chaetothyriomycetidae</taxon>
        <taxon>Chaetothyriales</taxon>
        <taxon>Trichomeriaceae</taxon>
        <taxon>Knufia</taxon>
    </lineage>
</organism>
<name>A0AAN8IA98_9EURO</name>
<evidence type="ECO:0000256" key="1">
    <source>
        <dbReference type="ARBA" id="ARBA00004123"/>
    </source>
</evidence>